<accession>A0A081P218</accession>
<dbReference type="RefSeq" id="WP_036684406.1">
    <property type="nucleotide sequence ID" value="NZ_JNVM01000014.1"/>
</dbReference>
<gene>
    <name evidence="1" type="ORF">ET33_06590</name>
</gene>
<reference evidence="1 2" key="1">
    <citation type="submission" date="2014-06" db="EMBL/GenBank/DDBJ databases">
        <title>Draft genome sequence of Paenibacillus sp. MSt1.</title>
        <authorList>
            <person name="Aw Y.K."/>
            <person name="Ong K.S."/>
            <person name="Gan H.M."/>
            <person name="Lee S.M."/>
        </authorList>
    </citation>
    <scope>NUCLEOTIDE SEQUENCE [LARGE SCALE GENOMIC DNA]</scope>
    <source>
        <strain evidence="1 2">MSt1</strain>
    </source>
</reference>
<protein>
    <submittedName>
        <fullName evidence="1">Uncharacterized protein</fullName>
    </submittedName>
</protein>
<dbReference type="AlphaFoldDB" id="A0A081P218"/>
<proteinExistence type="predicted"/>
<dbReference type="eggNOG" id="ENOG503390E">
    <property type="taxonomic scope" value="Bacteria"/>
</dbReference>
<evidence type="ECO:0000313" key="2">
    <source>
        <dbReference type="Proteomes" id="UP000028123"/>
    </source>
</evidence>
<dbReference type="OrthoDB" id="1714215at2"/>
<name>A0A081P218_9BACL</name>
<comment type="caution">
    <text evidence="1">The sequence shown here is derived from an EMBL/GenBank/DDBJ whole genome shotgun (WGS) entry which is preliminary data.</text>
</comment>
<dbReference type="Proteomes" id="UP000028123">
    <property type="component" value="Unassembled WGS sequence"/>
</dbReference>
<organism evidence="1 2">
    <name type="scientific">Paenibacillus tyrfis</name>
    <dbReference type="NCBI Taxonomy" id="1501230"/>
    <lineage>
        <taxon>Bacteria</taxon>
        <taxon>Bacillati</taxon>
        <taxon>Bacillota</taxon>
        <taxon>Bacilli</taxon>
        <taxon>Bacillales</taxon>
        <taxon>Paenibacillaceae</taxon>
        <taxon>Paenibacillus</taxon>
    </lineage>
</organism>
<keyword evidence="2" id="KW-1185">Reference proteome</keyword>
<evidence type="ECO:0000313" key="1">
    <source>
        <dbReference type="EMBL" id="KEQ24741.1"/>
    </source>
</evidence>
<sequence length="400" mass="47419">MVKILEVKNLYLDKPLWSFRESFGKFHVLFKSVSNEQEFYYTELLCLDTEHLIETSYQFNKAVHFIGEGNPSNVMFHGSIEQHLEGNMFNVSRLNLERFEDELVFSIKFEGNIKNIWNLRIRISPIDERYCLVFLSEDDLVLNKACYSRVTLVDYVEKKGYFIQQQDFPYLNVLLNIAVCKVGNQAKNIIFKSGRIQRFEKKSYWEEYYNSNGSYKVETLENLLILNKSEFIDCIKNKKNLSPIIFKDYDISRSVEVIGMVGDRFWFFEEDYKGDKTEIYAIDLETGSSTLKYKANEHYYSIEVFGGLLYGVREELKNKVYYSFETNAIHEFSYKEMVVYLDEAVRITARMYLDESIPRTASMRDSETYNIEVVKDGLTENAYTNKKFFYYFEENILLVY</sequence>
<dbReference type="EMBL" id="JNVM01000014">
    <property type="protein sequence ID" value="KEQ24741.1"/>
    <property type="molecule type" value="Genomic_DNA"/>
</dbReference>